<dbReference type="Proteomes" id="UP000195607">
    <property type="component" value="Chromosome I"/>
</dbReference>
<sequence length="55" mass="6024">MGNKEDCSSCGKGLIGEGYSIFDCPNCGENIIGRCRNCREHNTPYTCEKCNFTGP</sequence>
<dbReference type="InterPro" id="IPR011668">
    <property type="entry name" value="HVO_2753-like_ZBP"/>
</dbReference>
<evidence type="ECO:0000313" key="2">
    <source>
        <dbReference type="EMBL" id="SIM41087.1"/>
    </source>
</evidence>
<feature type="domain" description="Small zinc finger protein HVO-2753-like zinc-binding pocket" evidence="1">
    <location>
        <begin position="7"/>
        <end position="50"/>
    </location>
</feature>
<dbReference type="EMBL" id="LT671858">
    <property type="protein sequence ID" value="SIM41087.1"/>
    <property type="molecule type" value="Genomic_DNA"/>
</dbReference>
<dbReference type="KEGG" id="cdiv:CPM_0373"/>
<dbReference type="OrthoDB" id="35104at2157"/>
<dbReference type="AlphaFoldDB" id="A0A1N5SYQ5"/>
<gene>
    <name evidence="3" type="ORF">CPM_0373</name>
    <name evidence="2" type="ORF">CSP5_0401</name>
</gene>
<dbReference type="NCBIfam" id="NF011481">
    <property type="entry name" value="PRK14890.1"/>
    <property type="match status" value="1"/>
</dbReference>
<evidence type="ECO:0000313" key="4">
    <source>
        <dbReference type="Proteomes" id="UP000187822"/>
    </source>
</evidence>
<reference evidence="2 5" key="1">
    <citation type="submission" date="2016-04" db="EMBL/GenBank/DDBJ databases">
        <authorList>
            <person name="Evans L.H."/>
            <person name="Alamgir A."/>
            <person name="Owens N."/>
            <person name="Weber N.D."/>
            <person name="Virtaneva K."/>
            <person name="Barbian K."/>
            <person name="Babar A."/>
            <person name="Rosenke K."/>
        </authorList>
    </citation>
    <scope>NUCLEOTIDE SEQUENCE [LARGE SCALE GENOMIC DNA]</scope>
    <source>
        <strain evidence="2">S5</strain>
        <strain evidence="5">S5(T) (JCM 30642 \VKM B-2941)</strain>
    </source>
</reference>
<evidence type="ECO:0000259" key="1">
    <source>
        <dbReference type="Pfam" id="PF07754"/>
    </source>
</evidence>
<dbReference type="Pfam" id="PF07754">
    <property type="entry name" value="HVO_2753_ZBP"/>
    <property type="match status" value="1"/>
</dbReference>
<dbReference type="RefSeq" id="WP_077075915.1">
    <property type="nucleotide sequence ID" value="NZ_LT671858.1"/>
</dbReference>
<name>A0A1N5SYQ5_9ARCH</name>
<dbReference type="Proteomes" id="UP000187822">
    <property type="component" value="Chromosome I"/>
</dbReference>
<evidence type="ECO:0000313" key="5">
    <source>
        <dbReference type="Proteomes" id="UP000195607"/>
    </source>
</evidence>
<dbReference type="PANTHER" id="PTHR40733:SF1">
    <property type="entry name" value="SMALL ZINC FINGER PROTEIN HVO-2753-LIKE ZINC-BINDING POCKET DOMAIN-CONTAINING PROTEIN"/>
    <property type="match status" value="1"/>
</dbReference>
<protein>
    <submittedName>
        <fullName evidence="2">Predicted Zn-ribbon RNA-binding protein with a function in translation</fullName>
    </submittedName>
</protein>
<dbReference type="InterPro" id="IPR044720">
    <property type="entry name" value="HVO_2753-like"/>
</dbReference>
<keyword evidence="4" id="KW-1185">Reference proteome</keyword>
<proteinExistence type="predicted"/>
<reference evidence="3" key="2">
    <citation type="submission" date="2016-06" db="EMBL/GenBank/DDBJ databases">
        <authorList>
            <person name="Olsen C.W."/>
            <person name="Carey S."/>
            <person name="Hinshaw L."/>
            <person name="Karasin A.I."/>
        </authorList>
    </citation>
    <scope>NUCLEOTIDE SEQUENCE [LARGE SCALE GENOMIC DNA]</scope>
    <source>
        <strain evidence="3">PM4</strain>
    </source>
</reference>
<dbReference type="GeneID" id="41587704"/>
<evidence type="ECO:0000313" key="3">
    <source>
        <dbReference type="EMBL" id="SJK84258.1"/>
    </source>
</evidence>
<dbReference type="PANTHER" id="PTHR40733">
    <property type="entry name" value="ZINC-RIBBON RNA-BINDING PROTEIN INVOLVED IN TRANSLATION-RELATED"/>
    <property type="match status" value="1"/>
</dbReference>
<organism evidence="2 5">
    <name type="scientific">Cuniculiplasma divulgatum</name>
    <dbReference type="NCBI Taxonomy" id="1673428"/>
    <lineage>
        <taxon>Archaea</taxon>
        <taxon>Methanobacteriati</taxon>
        <taxon>Thermoplasmatota</taxon>
        <taxon>Thermoplasmata</taxon>
        <taxon>Thermoplasmatales</taxon>
        <taxon>Cuniculiplasmataceae</taxon>
        <taxon>Cuniculiplasma</taxon>
    </lineage>
</organism>
<dbReference type="EMBL" id="LT719092">
    <property type="protein sequence ID" value="SJK84258.1"/>
    <property type="molecule type" value="Genomic_DNA"/>
</dbReference>
<reference evidence="4" key="3">
    <citation type="submission" date="2016-06" db="EMBL/GenBank/DDBJ databases">
        <authorList>
            <person name="Toshchakov V.S."/>
        </authorList>
    </citation>
    <scope>NUCLEOTIDE SEQUENCE [LARGE SCALE GENOMIC DNA]</scope>
    <source>
        <strain>PM4 (JCM 30641</strain>
        <strain evidence="4">\VKM B-2940)</strain>
    </source>
</reference>
<dbReference type="STRING" id="1673428.CPM_0373"/>
<accession>A0A1N5SYQ5</accession>